<keyword evidence="1" id="KW-0175">Coiled coil</keyword>
<evidence type="ECO:0000256" key="1">
    <source>
        <dbReference type="SAM" id="Coils"/>
    </source>
</evidence>
<reference evidence="2 3" key="1">
    <citation type="submission" date="2013-07" db="EMBL/GenBank/DDBJ databases">
        <authorList>
            <person name="Stoco P.H."/>
            <person name="Wagner G."/>
            <person name="Gerber A."/>
            <person name="Zaha A."/>
            <person name="Thompson C."/>
            <person name="Bartholomeu D.C."/>
            <person name="Luckemeyer D.D."/>
            <person name="Bahia D."/>
            <person name="Loreto E."/>
            <person name="Prestes E.B."/>
            <person name="Lima F.M."/>
            <person name="Rodrigues-Luiz G."/>
            <person name="Vallejo G.A."/>
            <person name="Filho J.F."/>
            <person name="Monteiro K.M."/>
            <person name="Tyler K.M."/>
            <person name="de Almeida L.G."/>
            <person name="Ortiz M.F."/>
            <person name="Siervo M.A."/>
            <person name="de Moraes M.H."/>
            <person name="Cunha O.L."/>
            <person name="Mendonca-Neto R."/>
            <person name="Silva R."/>
            <person name="Teixeira S.M."/>
            <person name="Murta S.M."/>
            <person name="Sincero T.C."/>
            <person name="Mendes T.A."/>
            <person name="Urmenyi T.P."/>
            <person name="Silva V.G."/>
            <person name="da Rocha W.D."/>
            <person name="Andersson B."/>
            <person name="Romanha A.J."/>
            <person name="Steindel M."/>
            <person name="de Vasconcelos A.T."/>
            <person name="Grisard E.C."/>
        </authorList>
    </citation>
    <scope>NUCLEOTIDE SEQUENCE [LARGE SCALE GENOMIC DNA]</scope>
    <source>
        <strain evidence="2 3">SC58</strain>
    </source>
</reference>
<gene>
    <name evidence="2" type="ORF">TRSC58_00056</name>
</gene>
<protein>
    <recommendedName>
        <fullName evidence="4">E3 ubiquitin-protein ligase HECTD1</fullName>
    </recommendedName>
</protein>
<dbReference type="EMBL" id="AUPL01000056">
    <property type="protein sequence ID" value="ESL12181.1"/>
    <property type="molecule type" value="Genomic_DNA"/>
</dbReference>
<name>A0A061JDE3_TRYRA</name>
<dbReference type="VEuPathDB" id="TriTrypDB:TRSC58_00056"/>
<evidence type="ECO:0000313" key="2">
    <source>
        <dbReference type="EMBL" id="ESL12181.1"/>
    </source>
</evidence>
<dbReference type="OrthoDB" id="412600at2759"/>
<organism evidence="2 3">
    <name type="scientific">Trypanosoma rangeli SC58</name>
    <dbReference type="NCBI Taxonomy" id="429131"/>
    <lineage>
        <taxon>Eukaryota</taxon>
        <taxon>Discoba</taxon>
        <taxon>Euglenozoa</taxon>
        <taxon>Kinetoplastea</taxon>
        <taxon>Metakinetoplastina</taxon>
        <taxon>Trypanosomatida</taxon>
        <taxon>Trypanosomatidae</taxon>
        <taxon>Trypanosoma</taxon>
        <taxon>Herpetosoma</taxon>
    </lineage>
</organism>
<keyword evidence="3" id="KW-1185">Reference proteome</keyword>
<proteinExistence type="predicted"/>
<sequence length="405" mass="46286">MQQDRVSLLDERAWQEVKYHAVEMTERVEKRLDDLRELHAAVRDHLALLNVREDDTTRQIHVEVNRLVQQLRQREEEVVQMVRDDCAVQRAQLEGLLESLEANEKQLEAEKPQFEERGRDIVERAATRRHLADLLKQSEFFAVPDLHCYIVTPSPVVAERHLTCVRELTPSFFPSALTVPITDNIVYLPLESGGNGNASVDQKHASMTLPSGILYYLATAGHTRSFCNPVESDAVRIHCNAPILLGQLSSVCDAWNPTRNAVSIRQHMPCFRTASQENARIEIDFGDRRWVECTAYALRHGHVSEHAALRFWRLLGSRDKVQWVVLDEQRRNSVLGTSPFNVATFNIDEEEVFSQMRNIYYFTSVLRCAFRYIALELAGPDAVGKHHLELGGIEFYGCLVDTLSL</sequence>
<dbReference type="AlphaFoldDB" id="A0A061JDE3"/>
<comment type="caution">
    <text evidence="2">The sequence shown here is derived from an EMBL/GenBank/DDBJ whole genome shotgun (WGS) entry which is preliminary data.</text>
</comment>
<accession>A0A061JDE3</accession>
<dbReference type="Proteomes" id="UP000031737">
    <property type="component" value="Unassembled WGS sequence"/>
</dbReference>
<evidence type="ECO:0000313" key="3">
    <source>
        <dbReference type="Proteomes" id="UP000031737"/>
    </source>
</evidence>
<evidence type="ECO:0008006" key="4">
    <source>
        <dbReference type="Google" id="ProtNLM"/>
    </source>
</evidence>
<feature type="coiled-coil region" evidence="1">
    <location>
        <begin position="64"/>
        <end position="117"/>
    </location>
</feature>